<feature type="compositionally biased region" description="Low complexity" evidence="1">
    <location>
        <begin position="49"/>
        <end position="62"/>
    </location>
</feature>
<evidence type="ECO:0000256" key="1">
    <source>
        <dbReference type="SAM" id="MobiDB-lite"/>
    </source>
</evidence>
<evidence type="ECO:0000313" key="3">
    <source>
        <dbReference type="Proteomes" id="UP001396898"/>
    </source>
</evidence>
<organism evidence="2 3">
    <name type="scientific">Apiospora marii</name>
    <dbReference type="NCBI Taxonomy" id="335849"/>
    <lineage>
        <taxon>Eukaryota</taxon>
        <taxon>Fungi</taxon>
        <taxon>Dikarya</taxon>
        <taxon>Ascomycota</taxon>
        <taxon>Pezizomycotina</taxon>
        <taxon>Sordariomycetes</taxon>
        <taxon>Xylariomycetidae</taxon>
        <taxon>Amphisphaeriales</taxon>
        <taxon>Apiosporaceae</taxon>
        <taxon>Apiospora</taxon>
    </lineage>
</organism>
<accession>A0ABR1S5Z5</accession>
<proteinExistence type="predicted"/>
<keyword evidence="3" id="KW-1185">Reference proteome</keyword>
<evidence type="ECO:0000313" key="2">
    <source>
        <dbReference type="EMBL" id="KAK8027201.1"/>
    </source>
</evidence>
<dbReference type="EMBL" id="JAQQWI010000007">
    <property type="protein sequence ID" value="KAK8027201.1"/>
    <property type="molecule type" value="Genomic_DNA"/>
</dbReference>
<feature type="compositionally biased region" description="Pro residues" evidence="1">
    <location>
        <begin position="9"/>
        <end position="19"/>
    </location>
</feature>
<feature type="region of interest" description="Disordered" evidence="1">
    <location>
        <begin position="1"/>
        <end position="63"/>
    </location>
</feature>
<feature type="compositionally biased region" description="Polar residues" evidence="1">
    <location>
        <begin position="27"/>
        <end position="43"/>
    </location>
</feature>
<protein>
    <submittedName>
        <fullName evidence="2">Uncharacterized protein</fullName>
    </submittedName>
</protein>
<dbReference type="Proteomes" id="UP001396898">
    <property type="component" value="Unassembled WGS sequence"/>
</dbReference>
<comment type="caution">
    <text evidence="2">The sequence shown here is derived from an EMBL/GenBank/DDBJ whole genome shotgun (WGS) entry which is preliminary data.</text>
</comment>
<gene>
    <name evidence="2" type="ORF">PG991_004257</name>
</gene>
<name>A0ABR1S5Z5_9PEZI</name>
<feature type="region of interest" description="Disordered" evidence="1">
    <location>
        <begin position="79"/>
        <end position="135"/>
    </location>
</feature>
<sequence>MPFEHTHLPPSPSSYPPSPTDIAMDSAQHSSPMDTDFPSSPTAYSPAESQFSTSSLPSSMSSFDLEMEVEMDLDSEVMPMSPTAASSVAPACTAPPDSPAPLAQTSDYSGTLRGCYNAPTGNAAPPPGPPPTLTSRRAAENTAFREKVRQMALPLAPLVQLTTGDVHPRFPATLLNFWLLTDHELESLATFYHQRTPCVWTRHYPCPVAWSPSMPLEEKRRKIGKFIGLRGCETPVSSKSEEQLMEEARQARWREEDEMWRRKMPW</sequence>
<reference evidence="2 3" key="1">
    <citation type="submission" date="2023-01" db="EMBL/GenBank/DDBJ databases">
        <title>Analysis of 21 Apiospora genomes using comparative genomics revels a genus with tremendous synthesis potential of carbohydrate active enzymes and secondary metabolites.</title>
        <authorList>
            <person name="Sorensen T."/>
        </authorList>
    </citation>
    <scope>NUCLEOTIDE SEQUENCE [LARGE SCALE GENOMIC DNA]</scope>
    <source>
        <strain evidence="2 3">CBS 20057</strain>
    </source>
</reference>